<comment type="similarity">
    <text evidence="2 8">Belongs to the Casparian strip membrane proteins (CASP) family.</text>
</comment>
<evidence type="ECO:0000256" key="4">
    <source>
        <dbReference type="ARBA" id="ARBA00022475"/>
    </source>
</evidence>
<dbReference type="OrthoDB" id="1898688at2759"/>
<keyword evidence="7 8" id="KW-0472">Membrane</keyword>
<evidence type="ECO:0000256" key="3">
    <source>
        <dbReference type="ARBA" id="ARBA00011489"/>
    </source>
</evidence>
<organism evidence="10 11">
    <name type="scientific">Nicotiana tabacum</name>
    <name type="common">Common tobacco</name>
    <dbReference type="NCBI Taxonomy" id="4097"/>
    <lineage>
        <taxon>Eukaryota</taxon>
        <taxon>Viridiplantae</taxon>
        <taxon>Streptophyta</taxon>
        <taxon>Embryophyta</taxon>
        <taxon>Tracheophyta</taxon>
        <taxon>Spermatophyta</taxon>
        <taxon>Magnoliopsida</taxon>
        <taxon>eudicotyledons</taxon>
        <taxon>Gunneridae</taxon>
        <taxon>Pentapetalae</taxon>
        <taxon>asterids</taxon>
        <taxon>lamiids</taxon>
        <taxon>Solanales</taxon>
        <taxon>Solanaceae</taxon>
        <taxon>Nicotianoideae</taxon>
        <taxon>Nicotianeae</taxon>
        <taxon>Nicotiana</taxon>
    </lineage>
</organism>
<accession>A0A1S4D8Z8</accession>
<feature type="transmembrane region" description="Helical" evidence="8">
    <location>
        <begin position="24"/>
        <end position="44"/>
    </location>
</feature>
<evidence type="ECO:0000256" key="6">
    <source>
        <dbReference type="ARBA" id="ARBA00022989"/>
    </source>
</evidence>
<evidence type="ECO:0000256" key="5">
    <source>
        <dbReference type="ARBA" id="ARBA00022692"/>
    </source>
</evidence>
<feature type="domain" description="Casparian strip membrane protein" evidence="9">
    <location>
        <begin position="90"/>
        <end position="247"/>
    </location>
</feature>
<keyword evidence="10" id="KW-1185">Reference proteome</keyword>
<evidence type="ECO:0000259" key="9">
    <source>
        <dbReference type="Pfam" id="PF04535"/>
    </source>
</evidence>
<feature type="transmembrane region" description="Helical" evidence="8">
    <location>
        <begin position="233"/>
        <end position="256"/>
    </location>
</feature>
<keyword evidence="5 8" id="KW-0812">Transmembrane</keyword>
<dbReference type="KEGG" id="nta:107827337"/>
<dbReference type="InterPro" id="IPR006459">
    <property type="entry name" value="CASP/CASPL"/>
</dbReference>
<dbReference type="PANTHER" id="PTHR36488:SF8">
    <property type="entry name" value="CASP-LIKE PROTEIN 1U1"/>
    <property type="match status" value="1"/>
</dbReference>
<dbReference type="STRING" id="4097.A0A1S4D8Z8"/>
<comment type="subcellular location">
    <subcellularLocation>
        <location evidence="1 8">Cell membrane</location>
        <topology evidence="1 8">Multi-pass membrane protein</topology>
    </subcellularLocation>
</comment>
<evidence type="ECO:0000313" key="11">
    <source>
        <dbReference type="RefSeq" id="XP_016509920.1"/>
    </source>
</evidence>
<comment type="subunit">
    <text evidence="3 8">Homodimer and heterodimers.</text>
</comment>
<name>A0A1S4D8Z8_TOBAC</name>
<reference evidence="10" key="1">
    <citation type="journal article" date="2014" name="Nat. Commun.">
        <title>The tobacco genome sequence and its comparison with those of tomato and potato.</title>
        <authorList>
            <person name="Sierro N."/>
            <person name="Battey J.N."/>
            <person name="Ouadi S."/>
            <person name="Bakaher N."/>
            <person name="Bovet L."/>
            <person name="Willig A."/>
            <person name="Goepfert S."/>
            <person name="Peitsch M.C."/>
            <person name="Ivanov N.V."/>
        </authorList>
    </citation>
    <scope>NUCLEOTIDE SEQUENCE [LARGE SCALE GENOMIC DNA]</scope>
</reference>
<dbReference type="Pfam" id="PF04535">
    <property type="entry name" value="CASP_dom"/>
    <property type="match status" value="1"/>
</dbReference>
<dbReference type="PANTHER" id="PTHR36488">
    <property type="entry name" value="CASP-LIKE PROTEIN 1U1"/>
    <property type="match status" value="1"/>
</dbReference>
<dbReference type="RefSeq" id="XP_016509920.1">
    <property type="nucleotide sequence ID" value="XM_016654434.1"/>
</dbReference>
<keyword evidence="6 8" id="KW-1133">Transmembrane helix</keyword>
<dbReference type="AlphaFoldDB" id="A0A1S4D8Z8"/>
<protein>
    <recommendedName>
        <fullName evidence="8">CASP-like protein</fullName>
    </recommendedName>
</protein>
<dbReference type="GeneID" id="107827337"/>
<gene>
    <name evidence="11" type="primary">LOC107827337</name>
</gene>
<feature type="transmembrane region" description="Helical" evidence="8">
    <location>
        <begin position="97"/>
        <end position="115"/>
    </location>
</feature>
<dbReference type="InterPro" id="IPR006702">
    <property type="entry name" value="CASP_dom"/>
</dbReference>
<evidence type="ECO:0000256" key="8">
    <source>
        <dbReference type="RuleBase" id="RU361233"/>
    </source>
</evidence>
<comment type="caution">
    <text evidence="8">Lacks conserved residue(s) required for the propagation of feature annotation.</text>
</comment>
<dbReference type="NCBIfam" id="TIGR01569">
    <property type="entry name" value="A_tha_TIGR01569"/>
    <property type="match status" value="1"/>
</dbReference>
<evidence type="ECO:0000256" key="2">
    <source>
        <dbReference type="ARBA" id="ARBA00007651"/>
    </source>
</evidence>
<dbReference type="InterPro" id="IPR044173">
    <property type="entry name" value="CASPL"/>
</dbReference>
<reference evidence="11" key="2">
    <citation type="submission" date="2025-08" db="UniProtKB">
        <authorList>
            <consortium name="RefSeq"/>
        </authorList>
    </citation>
    <scope>IDENTIFICATION</scope>
    <source>
        <tissue evidence="11">Leaf</tissue>
    </source>
</reference>
<evidence type="ECO:0000256" key="1">
    <source>
        <dbReference type="ARBA" id="ARBA00004651"/>
    </source>
</evidence>
<evidence type="ECO:0000313" key="10">
    <source>
        <dbReference type="Proteomes" id="UP000790787"/>
    </source>
</evidence>
<keyword evidence="4 8" id="KW-1003">Cell membrane</keyword>
<dbReference type="GO" id="GO:0005886">
    <property type="term" value="C:plasma membrane"/>
    <property type="evidence" value="ECO:0007669"/>
    <property type="project" value="UniProtKB-SubCell"/>
</dbReference>
<dbReference type="RefSeq" id="XP_016509920.1">
    <property type="nucleotide sequence ID" value="XM_016654434.2"/>
</dbReference>
<dbReference type="PaxDb" id="4097-A0A1S4D8Z8"/>
<proteinExistence type="inferred from homology"/>
<dbReference type="Proteomes" id="UP000790787">
    <property type="component" value="Chromosome 19"/>
</dbReference>
<evidence type="ECO:0000256" key="7">
    <source>
        <dbReference type="ARBA" id="ARBA00023136"/>
    </source>
</evidence>
<feature type="transmembrane region" description="Helical" evidence="8">
    <location>
        <begin position="185"/>
        <end position="213"/>
    </location>
</feature>
<sequence length="268" mass="29421">MQHYPPTDATGICTQPPVASCSVRYLLCTFVYILYSTLSLYLYYQEFRIATLYMMDTNGGELDGCSEEIKKMKTLELNNGADIKGSEPKNSCRSYEMVLRMMGLIFTLVAAIVAGTNKDTQDVPITLVDGLPPLHLTLTAKWNYMSSTVYFVVVNAIACAYAATSMAFPALNMGGSRRNWTCSSMLVIALDLTMVALLFSANGASAAIGVIALNGNSHTHWHKVCYAFKRYCIQGGAALVMSMLGSFFFLCLVLLLPLNLHRTASLNY</sequence>
<feature type="transmembrane region" description="Helical" evidence="8">
    <location>
        <begin position="149"/>
        <end position="173"/>
    </location>
</feature>